<accession>A0AAD5UUH2</accession>
<dbReference type="GO" id="GO:0042500">
    <property type="term" value="F:aspartic endopeptidase activity, intramembrane cleaving"/>
    <property type="evidence" value="ECO:0007669"/>
    <property type="project" value="InterPro"/>
</dbReference>
<dbReference type="AlphaFoldDB" id="A0AAD5UUH2"/>
<feature type="transmembrane region" description="Helical" evidence="4">
    <location>
        <begin position="83"/>
        <end position="105"/>
    </location>
</feature>
<feature type="compositionally biased region" description="Polar residues" evidence="3">
    <location>
        <begin position="160"/>
        <end position="172"/>
    </location>
</feature>
<keyword evidence="4" id="KW-1133">Transmembrane helix</keyword>
<keyword evidence="6" id="KW-1185">Reference proteome</keyword>
<comment type="caution">
    <text evidence="5">The sequence shown here is derived from an EMBL/GenBank/DDBJ whole genome shotgun (WGS) entry which is preliminary data.</text>
</comment>
<dbReference type="Proteomes" id="UP001212997">
    <property type="component" value="Unassembled WGS sequence"/>
</dbReference>
<keyword evidence="4" id="KW-0812">Transmembrane</keyword>
<feature type="compositionally biased region" description="Basic and acidic residues" evidence="3">
    <location>
        <begin position="181"/>
        <end position="210"/>
    </location>
</feature>
<feature type="transmembrane region" description="Helical" evidence="4">
    <location>
        <begin position="28"/>
        <end position="47"/>
    </location>
</feature>
<keyword evidence="4" id="KW-0472">Membrane</keyword>
<protein>
    <recommendedName>
        <fullName evidence="7">Signal peptide peptidase</fullName>
    </recommendedName>
</protein>
<dbReference type="InterPro" id="IPR007369">
    <property type="entry name" value="Peptidase_A22B_SPP"/>
</dbReference>
<evidence type="ECO:0000256" key="3">
    <source>
        <dbReference type="SAM" id="MobiDB-lite"/>
    </source>
</evidence>
<comment type="subcellular location">
    <subcellularLocation>
        <location evidence="1">Endoplasmic reticulum membrane</location>
        <topology evidence="1">Multi-pass membrane protein</topology>
    </subcellularLocation>
</comment>
<dbReference type="PANTHER" id="PTHR12174">
    <property type="entry name" value="SIGNAL PEPTIDE PEPTIDASE"/>
    <property type="match status" value="1"/>
</dbReference>
<dbReference type="GO" id="GO:0033619">
    <property type="term" value="P:membrane protein proteolysis"/>
    <property type="evidence" value="ECO:0007669"/>
    <property type="project" value="TreeGrafter"/>
</dbReference>
<dbReference type="GO" id="GO:0098554">
    <property type="term" value="C:cytoplasmic side of endoplasmic reticulum membrane"/>
    <property type="evidence" value="ECO:0007669"/>
    <property type="project" value="TreeGrafter"/>
</dbReference>
<dbReference type="EMBL" id="JANAWD010000553">
    <property type="protein sequence ID" value="KAJ3477926.1"/>
    <property type="molecule type" value="Genomic_DNA"/>
</dbReference>
<dbReference type="GO" id="GO:0098553">
    <property type="term" value="C:lumenal side of endoplasmic reticulum membrane"/>
    <property type="evidence" value="ECO:0007669"/>
    <property type="project" value="TreeGrafter"/>
</dbReference>
<reference evidence="5" key="1">
    <citation type="submission" date="2022-07" db="EMBL/GenBank/DDBJ databases">
        <title>Genome Sequence of Physisporinus lineatus.</title>
        <authorList>
            <person name="Buettner E."/>
        </authorList>
    </citation>
    <scope>NUCLEOTIDE SEQUENCE</scope>
    <source>
        <strain evidence="5">VT162</strain>
    </source>
</reference>
<evidence type="ECO:0000256" key="2">
    <source>
        <dbReference type="ARBA" id="ARBA00022824"/>
    </source>
</evidence>
<gene>
    <name evidence="5" type="ORF">NLI96_g10126</name>
</gene>
<dbReference type="Pfam" id="PF04258">
    <property type="entry name" value="Peptidase_A22B"/>
    <property type="match status" value="1"/>
</dbReference>
<evidence type="ECO:0000313" key="5">
    <source>
        <dbReference type="EMBL" id="KAJ3477926.1"/>
    </source>
</evidence>
<dbReference type="GO" id="GO:0006465">
    <property type="term" value="P:signal peptide processing"/>
    <property type="evidence" value="ECO:0007669"/>
    <property type="project" value="TreeGrafter"/>
</dbReference>
<keyword evidence="2" id="KW-0256">Endoplasmic reticulum</keyword>
<evidence type="ECO:0000313" key="6">
    <source>
        <dbReference type="Proteomes" id="UP001212997"/>
    </source>
</evidence>
<sequence>MVKVATTLDVPIKLLWTKSLTFSTERGFTMLGLGDIVIPGMFIALALRFDHYQASRGSTPLSTSKSSASSVPIKSNNGFRKPYFTAALVAYGLGLGTTMSVMHFFRAAQPALLYLSPACILSFFITAVSRGEFKEAWEWSDAPEQKEDEHPELKDGDAAGTTSGDLTVNGKPTQAVDVEEETKGTDGEKESPTNRADKEDGDAKVEKISS</sequence>
<evidence type="ECO:0000256" key="1">
    <source>
        <dbReference type="ARBA" id="ARBA00004477"/>
    </source>
</evidence>
<proteinExistence type="predicted"/>
<feature type="region of interest" description="Disordered" evidence="3">
    <location>
        <begin position="139"/>
        <end position="210"/>
    </location>
</feature>
<feature type="compositionally biased region" description="Basic and acidic residues" evidence="3">
    <location>
        <begin position="139"/>
        <end position="157"/>
    </location>
</feature>
<evidence type="ECO:0008006" key="7">
    <source>
        <dbReference type="Google" id="ProtNLM"/>
    </source>
</evidence>
<organism evidence="5 6">
    <name type="scientific">Meripilus lineatus</name>
    <dbReference type="NCBI Taxonomy" id="2056292"/>
    <lineage>
        <taxon>Eukaryota</taxon>
        <taxon>Fungi</taxon>
        <taxon>Dikarya</taxon>
        <taxon>Basidiomycota</taxon>
        <taxon>Agaricomycotina</taxon>
        <taxon>Agaricomycetes</taxon>
        <taxon>Polyporales</taxon>
        <taxon>Meripilaceae</taxon>
        <taxon>Meripilus</taxon>
    </lineage>
</organism>
<name>A0AAD5UUH2_9APHY</name>
<dbReference type="PANTHER" id="PTHR12174:SF23">
    <property type="entry name" value="MINOR HISTOCOMPATIBILITY ANTIGEN H13"/>
    <property type="match status" value="1"/>
</dbReference>
<evidence type="ECO:0000256" key="4">
    <source>
        <dbReference type="SAM" id="Phobius"/>
    </source>
</evidence>